<name>A0ABX5R282_9GAMM</name>
<protein>
    <recommendedName>
        <fullName evidence="12">Low affinity potassium transport system protein Kup</fullName>
    </recommendedName>
    <alternativeName>
        <fullName evidence="12">Kup system potassium uptake protein</fullName>
    </alternativeName>
</protein>
<comment type="function">
    <text evidence="12">Responsible for the low-affinity transport of potassium into the cell. Likely operates as a K(+):H(+) symporter.</text>
</comment>
<keyword evidence="5 12" id="KW-0633">Potassium transport</keyword>
<evidence type="ECO:0000256" key="6">
    <source>
        <dbReference type="ARBA" id="ARBA00022692"/>
    </source>
</evidence>
<evidence type="ECO:0000259" key="14">
    <source>
        <dbReference type="Pfam" id="PF22776"/>
    </source>
</evidence>
<feature type="transmembrane region" description="Helical" evidence="12">
    <location>
        <begin position="251"/>
        <end position="274"/>
    </location>
</feature>
<dbReference type="InterPro" id="IPR053952">
    <property type="entry name" value="K_trans_C"/>
</dbReference>
<evidence type="ECO:0000256" key="4">
    <source>
        <dbReference type="ARBA" id="ARBA00022475"/>
    </source>
</evidence>
<evidence type="ECO:0000313" key="16">
    <source>
        <dbReference type="Proteomes" id="UP000288804"/>
    </source>
</evidence>
<evidence type="ECO:0000256" key="3">
    <source>
        <dbReference type="ARBA" id="ARBA00022448"/>
    </source>
</evidence>
<keyword evidence="16" id="KW-1185">Reference proteome</keyword>
<evidence type="ECO:0000256" key="9">
    <source>
        <dbReference type="ARBA" id="ARBA00022989"/>
    </source>
</evidence>
<feature type="transmembrane region" description="Helical" evidence="12">
    <location>
        <begin position="340"/>
        <end position="364"/>
    </location>
</feature>
<keyword evidence="10 12" id="KW-0406">Ion transport</keyword>
<keyword evidence="11 12" id="KW-0472">Membrane</keyword>
<evidence type="ECO:0000256" key="7">
    <source>
        <dbReference type="ARBA" id="ARBA00022847"/>
    </source>
</evidence>
<comment type="similarity">
    <text evidence="2 12">Belongs to the HAK/KUP transporter (TC 2.A.72) family.</text>
</comment>
<keyword evidence="9 12" id="KW-1133">Transmembrane helix</keyword>
<feature type="domain" description="K+ potassium transporter integral membrane" evidence="13">
    <location>
        <begin position="25"/>
        <end position="470"/>
    </location>
</feature>
<evidence type="ECO:0000313" key="15">
    <source>
        <dbReference type="EMBL" id="QAX79737.1"/>
    </source>
</evidence>
<evidence type="ECO:0000256" key="8">
    <source>
        <dbReference type="ARBA" id="ARBA00022958"/>
    </source>
</evidence>
<evidence type="ECO:0000256" key="11">
    <source>
        <dbReference type="ARBA" id="ARBA00023136"/>
    </source>
</evidence>
<proteinExistence type="inferred from homology"/>
<dbReference type="Pfam" id="PF22776">
    <property type="entry name" value="K_trans_C"/>
    <property type="match status" value="1"/>
</dbReference>
<keyword evidence="6 12" id="KW-0812">Transmembrane</keyword>
<keyword evidence="4 12" id="KW-1003">Cell membrane</keyword>
<evidence type="ECO:0000256" key="1">
    <source>
        <dbReference type="ARBA" id="ARBA00004141"/>
    </source>
</evidence>
<organism evidence="15 16">
    <name type="scientific">Yersinia hibernica</name>
    <dbReference type="NCBI Taxonomy" id="2339259"/>
    <lineage>
        <taxon>Bacteria</taxon>
        <taxon>Pseudomonadati</taxon>
        <taxon>Pseudomonadota</taxon>
        <taxon>Gammaproteobacteria</taxon>
        <taxon>Enterobacterales</taxon>
        <taxon>Yersiniaceae</taxon>
        <taxon>Yersinia</taxon>
    </lineage>
</organism>
<keyword evidence="7 12" id="KW-0769">Symport</keyword>
<feature type="transmembrane region" description="Helical" evidence="12">
    <location>
        <begin position="150"/>
        <end position="168"/>
    </location>
</feature>
<feature type="transmembrane region" description="Helical" evidence="12">
    <location>
        <begin position="175"/>
        <end position="196"/>
    </location>
</feature>
<evidence type="ECO:0000256" key="12">
    <source>
        <dbReference type="HAMAP-Rule" id="MF_01522"/>
    </source>
</evidence>
<feature type="transmembrane region" description="Helical" evidence="12">
    <location>
        <begin position="430"/>
        <end position="447"/>
    </location>
</feature>
<dbReference type="InterPro" id="IPR023051">
    <property type="entry name" value="Kup"/>
</dbReference>
<evidence type="ECO:0000256" key="10">
    <source>
        <dbReference type="ARBA" id="ARBA00023065"/>
    </source>
</evidence>
<keyword evidence="3 12" id="KW-0813">Transport</keyword>
<dbReference type="Proteomes" id="UP000288804">
    <property type="component" value="Chromosome"/>
</dbReference>
<dbReference type="HAMAP" id="MF_01522">
    <property type="entry name" value="Kup"/>
    <property type="match status" value="1"/>
</dbReference>
<keyword evidence="8 12" id="KW-0630">Potassium</keyword>
<dbReference type="Pfam" id="PF02705">
    <property type="entry name" value="K_trans"/>
    <property type="match status" value="1"/>
</dbReference>
<gene>
    <name evidence="12" type="primary">kup</name>
    <name evidence="15" type="ORF">D5F51_14925</name>
</gene>
<feature type="transmembrane region" description="Helical" evidence="12">
    <location>
        <begin position="108"/>
        <end position="130"/>
    </location>
</feature>
<dbReference type="PANTHER" id="PTHR30540:SF79">
    <property type="entry name" value="LOW AFFINITY POTASSIUM TRANSPORT SYSTEM PROTEIN KUP"/>
    <property type="match status" value="1"/>
</dbReference>
<feature type="transmembrane region" description="Helical" evidence="12">
    <location>
        <begin position="54"/>
        <end position="75"/>
    </location>
</feature>
<feature type="transmembrane region" description="Helical" evidence="12">
    <location>
        <begin position="399"/>
        <end position="424"/>
    </location>
</feature>
<feature type="domain" description="K+ potassium transporter C-terminal" evidence="14">
    <location>
        <begin position="481"/>
        <end position="630"/>
    </location>
</feature>
<feature type="transmembrane region" description="Helical" evidence="12">
    <location>
        <begin position="216"/>
        <end position="239"/>
    </location>
</feature>
<comment type="subcellular location">
    <subcellularLocation>
        <location evidence="12">Cell membrane</location>
        <topology evidence="12">Multi-pass membrane protein</topology>
    </subcellularLocation>
    <subcellularLocation>
        <location evidence="1">Membrane</location>
        <topology evidence="1">Multi-pass membrane protein</topology>
    </subcellularLocation>
</comment>
<feature type="transmembrane region" description="Helical" evidence="12">
    <location>
        <begin position="294"/>
        <end position="319"/>
    </location>
</feature>
<comment type="catalytic activity">
    <reaction evidence="12">
        <text>K(+)(in) + H(+)(in) = K(+)(out) + H(+)(out)</text>
        <dbReference type="Rhea" id="RHEA:28490"/>
        <dbReference type="ChEBI" id="CHEBI:15378"/>
        <dbReference type="ChEBI" id="CHEBI:29103"/>
    </reaction>
</comment>
<evidence type="ECO:0000259" key="13">
    <source>
        <dbReference type="Pfam" id="PF02705"/>
    </source>
</evidence>
<sequence>MDKMALITHKVIPQKPSGNIMLVGGALGVVFGDIGTSPLYTLKTVLLLSGNNPTPMVILGLLSLIIWTLILVTSIKYAIFAMRIDNNGEGGIMALMSLLVRKGKGQRWVIFSALLGAALIYGDGAITPAISVLSALEGLNIVIPHAQPYILPATVIILVVLFAIQPFGTAKIGKIFGPVMALWFFAIAGLGIWGIVQHPAVLLAINPYYGINFLFSNGFISFLVLGGVFLCVTGAEALYADMGHFGKKPIWMAWFGLVFPSLLLNYAGQSALILAGADISHNIFFRLCPPIMQIPLVILATLATIIASQAIITGAFSMTRQAIQLGWLPRLRIKQTAAESYGQIYIGTINWLLMIVTVFLAVFFKSSENLAAAYGIAVSLTMLMTSGLLFVAMRKIWRWNLWASALVAGGFLVIDACFLIANLIKVLEGGYIPLLLAAVVCTVMLVWHRGVKATSQAISEKVMSIDEFFTHIRDKNIPRVPGSAVFLTRTQNDIPPVMRWHVARNRALQQKVLSLTITILNVPRVDVTERLVVTEQAPDYWRGTAQYGFMERPHIPLLLQSITGMDCQFELDDVTYYLGHETIVGREDGRGLPAWQRSSFAFMVRNCTHVTNYYHLPSNQVVEISRRVAI</sequence>
<evidence type="ECO:0000256" key="5">
    <source>
        <dbReference type="ARBA" id="ARBA00022538"/>
    </source>
</evidence>
<reference evidence="16" key="1">
    <citation type="submission" date="2018-09" db="EMBL/GenBank/DDBJ databases">
        <title>Yersinia hibernicus sp. nov.</title>
        <authorList>
            <person name="Nguyen S.V."/>
            <person name="Mundanda D.M."/>
            <person name="Anes J."/>
            <person name="Fanning S."/>
        </authorList>
    </citation>
    <scope>NUCLEOTIDE SEQUENCE [LARGE SCALE GENOMIC DNA]</scope>
    <source>
        <strain evidence="16">CFS1934</strain>
    </source>
</reference>
<feature type="transmembrane region" description="Helical" evidence="12">
    <location>
        <begin position="20"/>
        <end position="42"/>
    </location>
</feature>
<dbReference type="InterPro" id="IPR053951">
    <property type="entry name" value="K_trans_N"/>
</dbReference>
<accession>A0ABX5R282</accession>
<evidence type="ECO:0000256" key="2">
    <source>
        <dbReference type="ARBA" id="ARBA00007019"/>
    </source>
</evidence>
<dbReference type="InterPro" id="IPR003855">
    <property type="entry name" value="K+_transporter"/>
</dbReference>
<feature type="transmembrane region" description="Helical" evidence="12">
    <location>
        <begin position="370"/>
        <end position="392"/>
    </location>
</feature>
<dbReference type="EMBL" id="CP032487">
    <property type="protein sequence ID" value="QAX79737.1"/>
    <property type="molecule type" value="Genomic_DNA"/>
</dbReference>
<dbReference type="PANTHER" id="PTHR30540">
    <property type="entry name" value="OSMOTIC STRESS POTASSIUM TRANSPORTER"/>
    <property type="match status" value="1"/>
</dbReference>